<evidence type="ECO:0000313" key="2">
    <source>
        <dbReference type="Proteomes" id="UP000688137"/>
    </source>
</evidence>
<dbReference type="AlphaFoldDB" id="A0A8S1L0J1"/>
<comment type="caution">
    <text evidence="1">The sequence shown here is derived from an EMBL/GenBank/DDBJ whole genome shotgun (WGS) entry which is preliminary data.</text>
</comment>
<keyword evidence="2" id="KW-1185">Reference proteome</keyword>
<evidence type="ECO:0000313" key="1">
    <source>
        <dbReference type="EMBL" id="CAD8060321.1"/>
    </source>
</evidence>
<organism evidence="1 2">
    <name type="scientific">Paramecium primaurelia</name>
    <dbReference type="NCBI Taxonomy" id="5886"/>
    <lineage>
        <taxon>Eukaryota</taxon>
        <taxon>Sar</taxon>
        <taxon>Alveolata</taxon>
        <taxon>Ciliophora</taxon>
        <taxon>Intramacronucleata</taxon>
        <taxon>Oligohymenophorea</taxon>
        <taxon>Peniculida</taxon>
        <taxon>Parameciidae</taxon>
        <taxon>Paramecium</taxon>
    </lineage>
</organism>
<protein>
    <submittedName>
        <fullName evidence="1">Uncharacterized protein</fullName>
    </submittedName>
</protein>
<proteinExistence type="predicted"/>
<accession>A0A8S1L0J1</accession>
<name>A0A8S1L0J1_PARPR</name>
<gene>
    <name evidence="1" type="ORF">PPRIM_AZ9-3.1.T0300076</name>
</gene>
<dbReference type="EMBL" id="CAJJDM010000029">
    <property type="protein sequence ID" value="CAD8060321.1"/>
    <property type="molecule type" value="Genomic_DNA"/>
</dbReference>
<dbReference type="Proteomes" id="UP000688137">
    <property type="component" value="Unassembled WGS sequence"/>
</dbReference>
<sequence>MSFYNQQNDELYYKLSLLFVESKNNKKALKCVKFSYDFEYNSSVRDLRERILQVNLLKEYNRFNSNNNSNTDLDYFGLAVNALKHIQKSFQQQQAKYQPQPQHFYYDKKLYLINDDPQNTIKKEVDHPSPRKKINHTKPIFYKEYQHNKYKKQQIILLHYQQQANQSEHIRKRIIY</sequence>
<reference evidence="1" key="1">
    <citation type="submission" date="2021-01" db="EMBL/GenBank/DDBJ databases">
        <authorList>
            <consortium name="Genoscope - CEA"/>
            <person name="William W."/>
        </authorList>
    </citation>
    <scope>NUCLEOTIDE SEQUENCE</scope>
</reference>